<evidence type="ECO:0000313" key="3">
    <source>
        <dbReference type="EMBL" id="RUT03443.1"/>
    </source>
</evidence>
<reference evidence="3" key="2">
    <citation type="journal article" date="2019" name="Genome Biol. Evol.">
        <title>Day and night: Metabolic profiles and evolutionary relationships of six axenic non-marine cyanobacteria.</title>
        <authorList>
            <person name="Will S.E."/>
            <person name="Henke P."/>
            <person name="Boedeker C."/>
            <person name="Huang S."/>
            <person name="Brinkmann H."/>
            <person name="Rohde M."/>
            <person name="Jarek M."/>
            <person name="Friedl T."/>
            <person name="Seufert S."/>
            <person name="Schumacher M."/>
            <person name="Overmann J."/>
            <person name="Neumann-Schaal M."/>
            <person name="Petersen J."/>
        </authorList>
    </citation>
    <scope>NUCLEOTIDE SEQUENCE [LARGE SCALE GENOMIC DNA]</scope>
    <source>
        <strain evidence="3">PCC 7102</strain>
    </source>
</reference>
<name>A0A3S1AL97_9CYAN</name>
<dbReference type="InterPro" id="IPR009362">
    <property type="entry name" value="YhcG_C"/>
</dbReference>
<dbReference type="InterPro" id="IPR041527">
    <property type="entry name" value="YhcG_N"/>
</dbReference>
<dbReference type="GO" id="GO:0003676">
    <property type="term" value="F:nucleic acid binding"/>
    <property type="evidence" value="ECO:0007669"/>
    <property type="project" value="InterPro"/>
</dbReference>
<accession>A0A3S1AL97</accession>
<evidence type="ECO:0000259" key="1">
    <source>
        <dbReference type="Pfam" id="PF06250"/>
    </source>
</evidence>
<dbReference type="Proteomes" id="UP000271624">
    <property type="component" value="Unassembled WGS sequence"/>
</dbReference>
<evidence type="ECO:0008006" key="5">
    <source>
        <dbReference type="Google" id="ProtNLM"/>
    </source>
</evidence>
<dbReference type="InterPro" id="IPR011856">
    <property type="entry name" value="tRNA_endonuc-like_dom_sf"/>
</dbReference>
<dbReference type="Pfam" id="PF17761">
    <property type="entry name" value="DUF1016_N"/>
    <property type="match status" value="1"/>
</dbReference>
<gene>
    <name evidence="3" type="ORF">DSM106972_050820</name>
</gene>
<dbReference type="Gene3D" id="3.40.1350.10">
    <property type="match status" value="1"/>
</dbReference>
<evidence type="ECO:0000259" key="2">
    <source>
        <dbReference type="Pfam" id="PF17761"/>
    </source>
</evidence>
<proteinExistence type="predicted"/>
<keyword evidence="4" id="KW-1185">Reference proteome</keyword>
<dbReference type="OrthoDB" id="9801263at2"/>
<dbReference type="PANTHER" id="PTHR30547:SF0">
    <property type="entry name" value="BLR8175 PROTEIN"/>
    <property type="match status" value="1"/>
</dbReference>
<protein>
    <recommendedName>
        <fullName evidence="5">DUF1016 domain-containing protein</fullName>
    </recommendedName>
</protein>
<evidence type="ECO:0000313" key="4">
    <source>
        <dbReference type="Proteomes" id="UP000271624"/>
    </source>
</evidence>
<comment type="caution">
    <text evidence="3">The sequence shown here is derived from an EMBL/GenBank/DDBJ whole genome shotgun (WGS) entry which is preliminary data.</text>
</comment>
<dbReference type="EMBL" id="RSCL01000013">
    <property type="protein sequence ID" value="RUT03443.1"/>
    <property type="molecule type" value="Genomic_DNA"/>
</dbReference>
<feature type="domain" description="YhcG N-terminal" evidence="2">
    <location>
        <begin position="22"/>
        <end position="170"/>
    </location>
</feature>
<dbReference type="Pfam" id="PF06250">
    <property type="entry name" value="YhcG_C"/>
    <property type="match status" value="1"/>
</dbReference>
<organism evidence="3 4">
    <name type="scientific">Dulcicalothrix desertica PCC 7102</name>
    <dbReference type="NCBI Taxonomy" id="232991"/>
    <lineage>
        <taxon>Bacteria</taxon>
        <taxon>Bacillati</taxon>
        <taxon>Cyanobacteriota</taxon>
        <taxon>Cyanophyceae</taxon>
        <taxon>Nostocales</taxon>
        <taxon>Calotrichaceae</taxon>
        <taxon>Dulcicalothrix</taxon>
    </lineage>
</organism>
<sequence length="367" mass="42119">MSPRKKSNLQLPANYADVLKSIKMRIQSAQIQAAIAVNRELISLYWDIGHEIISRQESEGWGTAVIERLASDLQKSFPGVKGFSARNIWRIRAFYLAYTQDIQSTLDIATGVDAQILPQLVAEIPWGHNLLLLEKVKDLQARFWYIHKTLEYGWSRSVLWHHIDTKLYERQFEAEKTTNFNLTLPSPQSDLAKEVLKDPYNFDFLTLAKDAQEKDLEKGLLDHIREFLLELGVGFAFIGSQYHLRVGNDDFYLDLLFYHVKLRCYIVIDLKMTEFKPEFSGKISFYISAVDDLLRHPDDQPSIGIILCKSKDKTIVEYSLRSTNMPIGVSTYQLRDALPKTLEGSLPTIEQLEAELDTLAATIEDDE</sequence>
<dbReference type="AlphaFoldDB" id="A0A3S1AL97"/>
<dbReference type="PANTHER" id="PTHR30547">
    <property type="entry name" value="UNCHARACTERIZED PROTEIN YHCG-RELATED"/>
    <property type="match status" value="1"/>
</dbReference>
<dbReference type="InterPro" id="IPR053148">
    <property type="entry name" value="PD-DEXK-like_domain"/>
</dbReference>
<dbReference type="RefSeq" id="WP_127083411.1">
    <property type="nucleotide sequence ID" value="NZ_RSCL01000013.1"/>
</dbReference>
<reference evidence="3" key="1">
    <citation type="submission" date="2018-12" db="EMBL/GenBank/DDBJ databases">
        <authorList>
            <person name="Will S."/>
            <person name="Neumann-Schaal M."/>
            <person name="Henke P."/>
        </authorList>
    </citation>
    <scope>NUCLEOTIDE SEQUENCE</scope>
    <source>
        <strain evidence="3">PCC 7102</strain>
    </source>
</reference>
<feature type="domain" description="YhcG PDDEXK nuclease" evidence="1">
    <location>
        <begin position="193"/>
        <end position="347"/>
    </location>
</feature>